<dbReference type="GO" id="GO:0016301">
    <property type="term" value="F:kinase activity"/>
    <property type="evidence" value="ECO:0007669"/>
    <property type="project" value="UniProtKB-KW"/>
</dbReference>
<reference evidence="2 4" key="1">
    <citation type="journal article" date="2014" name="BMC Genomics">
        <title>Genome sequence of Anopheles sinensis provides insight into genetics basis of mosquito competence for malaria parasites.</title>
        <authorList>
            <person name="Zhou D."/>
            <person name="Zhang D."/>
            <person name="Ding G."/>
            <person name="Shi L."/>
            <person name="Hou Q."/>
            <person name="Ye Y."/>
            <person name="Xu Y."/>
            <person name="Zhou H."/>
            <person name="Xiong C."/>
            <person name="Li S."/>
            <person name="Yu J."/>
            <person name="Hong S."/>
            <person name="Yu X."/>
            <person name="Zou P."/>
            <person name="Chen C."/>
            <person name="Chang X."/>
            <person name="Wang W."/>
            <person name="Lv Y."/>
            <person name="Sun Y."/>
            <person name="Ma L."/>
            <person name="Shen B."/>
            <person name="Zhu C."/>
        </authorList>
    </citation>
    <scope>NUCLEOTIDE SEQUENCE [LARGE SCALE GENOMIC DNA]</scope>
</reference>
<feature type="compositionally biased region" description="Acidic residues" evidence="1">
    <location>
        <begin position="46"/>
        <end position="59"/>
    </location>
</feature>
<evidence type="ECO:0000313" key="3">
    <source>
        <dbReference type="EnsemblMetazoa" id="ASIC009511-PA"/>
    </source>
</evidence>
<dbReference type="Proteomes" id="UP000030765">
    <property type="component" value="Unassembled WGS sequence"/>
</dbReference>
<dbReference type="EMBL" id="KE525157">
    <property type="protein sequence ID" value="KFB41805.1"/>
    <property type="molecule type" value="Genomic_DNA"/>
</dbReference>
<feature type="compositionally biased region" description="Polar residues" evidence="1">
    <location>
        <begin position="1"/>
        <end position="16"/>
    </location>
</feature>
<feature type="region of interest" description="Disordered" evidence="1">
    <location>
        <begin position="1"/>
        <end position="60"/>
    </location>
</feature>
<sequence>MVTLAADTNHNANGHSENPKRIGVREADGKRSTFHTLGSALKTQTEADDDDDDDGDGDVQENKTYFLILDTPNESSLRFIASGRNVNGG</sequence>
<dbReference type="EnsemblMetazoa" id="ASIC009511-RA">
    <property type="protein sequence ID" value="ASIC009511-PA"/>
    <property type="gene ID" value="ASIC009511"/>
</dbReference>
<keyword evidence="2" id="KW-0418">Kinase</keyword>
<keyword evidence="2" id="KW-0808">Transferase</keyword>
<evidence type="ECO:0000313" key="2">
    <source>
        <dbReference type="EMBL" id="KFB41805.1"/>
    </source>
</evidence>
<feature type="compositionally biased region" description="Basic and acidic residues" evidence="1">
    <location>
        <begin position="17"/>
        <end position="31"/>
    </location>
</feature>
<dbReference type="AlphaFoldDB" id="A0A084VV11"/>
<accession>A0A084VV11</accession>
<keyword evidence="4" id="KW-1185">Reference proteome</keyword>
<evidence type="ECO:0000256" key="1">
    <source>
        <dbReference type="SAM" id="MobiDB-lite"/>
    </source>
</evidence>
<protein>
    <submittedName>
        <fullName evidence="2 3">Signal transduction histidine kinase-like protein</fullName>
    </submittedName>
</protein>
<reference evidence="3" key="2">
    <citation type="submission" date="2020-05" db="UniProtKB">
        <authorList>
            <consortium name="EnsemblMetazoa"/>
        </authorList>
    </citation>
    <scope>IDENTIFICATION</scope>
</reference>
<dbReference type="EMBL" id="ATLV01017141">
    <property type="status" value="NOT_ANNOTATED_CDS"/>
    <property type="molecule type" value="Genomic_DNA"/>
</dbReference>
<proteinExistence type="predicted"/>
<evidence type="ECO:0000313" key="4">
    <source>
        <dbReference type="Proteomes" id="UP000030765"/>
    </source>
</evidence>
<gene>
    <name evidence="2" type="ORF">ZHAS_00009511</name>
</gene>
<name>A0A084VV11_ANOSI</name>
<organism evidence="2">
    <name type="scientific">Anopheles sinensis</name>
    <name type="common">Mosquito</name>
    <dbReference type="NCBI Taxonomy" id="74873"/>
    <lineage>
        <taxon>Eukaryota</taxon>
        <taxon>Metazoa</taxon>
        <taxon>Ecdysozoa</taxon>
        <taxon>Arthropoda</taxon>
        <taxon>Hexapoda</taxon>
        <taxon>Insecta</taxon>
        <taxon>Pterygota</taxon>
        <taxon>Neoptera</taxon>
        <taxon>Endopterygota</taxon>
        <taxon>Diptera</taxon>
        <taxon>Nematocera</taxon>
        <taxon>Culicoidea</taxon>
        <taxon>Culicidae</taxon>
        <taxon>Anophelinae</taxon>
        <taxon>Anopheles</taxon>
    </lineage>
</organism>
<dbReference type="VEuPathDB" id="VectorBase:ASIC009511"/>